<evidence type="ECO:0000256" key="1">
    <source>
        <dbReference type="SAM" id="SignalP"/>
    </source>
</evidence>
<sequence>MGCRIAGLWLVAGLLSGLSSGVVQAGQDEGCIDVQVGQARALAYDCLTRQLQNGNGQRAAQANRKAMEVDVSRRAPNQLGLFNQSATGQRMGNAFGVSVRPQRPGP</sequence>
<dbReference type="AlphaFoldDB" id="A0A9X8EJN0"/>
<dbReference type="RefSeq" id="WP_054916095.1">
    <property type="nucleotide sequence ID" value="NZ_LKGZ01000023.1"/>
</dbReference>
<reference evidence="2 3" key="1">
    <citation type="submission" date="2018-11" db="EMBL/GenBank/DDBJ databases">
        <title>Genomic analyses of the natural microbiome of Caenorhabditis elegans.</title>
        <authorList>
            <person name="Samuel B."/>
        </authorList>
    </citation>
    <scope>NUCLEOTIDE SEQUENCE [LARGE SCALE GENOMIC DNA]</scope>
    <source>
        <strain evidence="2 3">BIGb0473</strain>
    </source>
</reference>
<keyword evidence="1" id="KW-0732">Signal</keyword>
<comment type="caution">
    <text evidence="2">The sequence shown here is derived from an EMBL/GenBank/DDBJ whole genome shotgun (WGS) entry which is preliminary data.</text>
</comment>
<dbReference type="EMBL" id="RJUR01000011">
    <property type="protein sequence ID" value="ROQ53185.1"/>
    <property type="molecule type" value="Genomic_DNA"/>
</dbReference>
<organism evidence="2 3">
    <name type="scientific">Pseudomonas putida</name>
    <name type="common">Arthrobacter siderocapsulatus</name>
    <dbReference type="NCBI Taxonomy" id="303"/>
    <lineage>
        <taxon>Bacteria</taxon>
        <taxon>Pseudomonadati</taxon>
        <taxon>Pseudomonadota</taxon>
        <taxon>Gammaproteobacteria</taxon>
        <taxon>Pseudomonadales</taxon>
        <taxon>Pseudomonadaceae</taxon>
        <taxon>Pseudomonas</taxon>
    </lineage>
</organism>
<proteinExistence type="predicted"/>
<name>A0A9X8EJN0_PSEPU</name>
<accession>A0A9X8EJN0</accession>
<feature type="signal peptide" evidence="1">
    <location>
        <begin position="1"/>
        <end position="25"/>
    </location>
</feature>
<gene>
    <name evidence="2" type="ORF">EDF85_0938</name>
</gene>
<feature type="chain" id="PRO_5040718395" description="Secreted protein" evidence="1">
    <location>
        <begin position="26"/>
        <end position="106"/>
    </location>
</feature>
<dbReference type="Proteomes" id="UP000269115">
    <property type="component" value="Unassembled WGS sequence"/>
</dbReference>
<protein>
    <recommendedName>
        <fullName evidence="4">Secreted protein</fullName>
    </recommendedName>
</protein>
<evidence type="ECO:0008006" key="4">
    <source>
        <dbReference type="Google" id="ProtNLM"/>
    </source>
</evidence>
<dbReference type="GeneID" id="87481699"/>
<evidence type="ECO:0000313" key="2">
    <source>
        <dbReference type="EMBL" id="ROQ53185.1"/>
    </source>
</evidence>
<evidence type="ECO:0000313" key="3">
    <source>
        <dbReference type="Proteomes" id="UP000269115"/>
    </source>
</evidence>